<evidence type="ECO:0000313" key="2">
    <source>
        <dbReference type="EMBL" id="MFL2030152.1"/>
    </source>
</evidence>
<keyword evidence="1" id="KW-0812">Transmembrane</keyword>
<organism evidence="2 3">
    <name type="scientific">Loigolactobacillus zhaoyuanensis</name>
    <dbReference type="NCBI Taxonomy" id="2486017"/>
    <lineage>
        <taxon>Bacteria</taxon>
        <taxon>Bacillati</taxon>
        <taxon>Bacillota</taxon>
        <taxon>Bacilli</taxon>
        <taxon>Lactobacillales</taxon>
        <taxon>Lactobacillaceae</taxon>
        <taxon>Loigolactobacillus</taxon>
    </lineage>
</organism>
<dbReference type="RefSeq" id="WP_407137679.1">
    <property type="nucleotide sequence ID" value="NZ_JBGQPK010000064.1"/>
</dbReference>
<dbReference type="EMBL" id="JBGQPK010000064">
    <property type="protein sequence ID" value="MFL2030152.1"/>
    <property type="molecule type" value="Genomic_DNA"/>
</dbReference>
<feature type="transmembrane region" description="Helical" evidence="1">
    <location>
        <begin position="53"/>
        <end position="71"/>
    </location>
</feature>
<accession>A0ABW8UE74</accession>
<feature type="transmembrane region" description="Helical" evidence="1">
    <location>
        <begin position="26"/>
        <end position="46"/>
    </location>
</feature>
<dbReference type="Proteomes" id="UP001625389">
    <property type="component" value="Unassembled WGS sequence"/>
</dbReference>
<keyword evidence="1" id="KW-0472">Membrane</keyword>
<evidence type="ECO:0000313" key="3">
    <source>
        <dbReference type="Proteomes" id="UP001625389"/>
    </source>
</evidence>
<proteinExistence type="predicted"/>
<evidence type="ECO:0000256" key="1">
    <source>
        <dbReference type="SAM" id="Phobius"/>
    </source>
</evidence>
<keyword evidence="3" id="KW-1185">Reference proteome</keyword>
<keyword evidence="1" id="KW-1133">Transmembrane helix</keyword>
<gene>
    <name evidence="2" type="ORF">ACEN34_11080</name>
</gene>
<comment type="caution">
    <text evidence="2">The sequence shown here is derived from an EMBL/GenBank/DDBJ whole genome shotgun (WGS) entry which is preliminary data.</text>
</comment>
<name>A0ABW8UE74_9LACO</name>
<sequence length="95" mass="10930">MGELIFVLTGLVLIALEEYVFTQTRFFWLGGLLPLVGTVLVLFIVFKGFTTFTLRDFITAAIAIVVLYVFWGNGHTHYQKKVKDEEKKMKIKDIK</sequence>
<reference evidence="2 3" key="1">
    <citation type="submission" date="2024-08" db="EMBL/GenBank/DDBJ databases">
        <authorList>
            <person name="Arias E."/>
        </authorList>
    </citation>
    <scope>NUCLEOTIDE SEQUENCE [LARGE SCALE GENOMIC DNA]</scope>
    <source>
        <strain evidence="2 3">FAM 25317</strain>
    </source>
</reference>
<protein>
    <submittedName>
        <fullName evidence="2">Uncharacterized protein</fullName>
    </submittedName>
</protein>